<dbReference type="SUPFAM" id="SSF55166">
    <property type="entry name" value="Hedgehog/DD-peptidase"/>
    <property type="match status" value="1"/>
</dbReference>
<dbReference type="Gene3D" id="3.30.1380.10">
    <property type="match status" value="1"/>
</dbReference>
<dbReference type="KEGG" id="salh:HMF8227_01460"/>
<keyword evidence="2" id="KW-1185">Reference proteome</keyword>
<dbReference type="OrthoDB" id="7064640at2"/>
<protein>
    <recommendedName>
        <fullName evidence="3">Peptidase M15A C-terminal domain-containing protein</fullName>
    </recommendedName>
</protein>
<organism evidence="1 2">
    <name type="scientific">Saliniradius amylolyticus</name>
    <dbReference type="NCBI Taxonomy" id="2183582"/>
    <lineage>
        <taxon>Bacteria</taxon>
        <taxon>Pseudomonadati</taxon>
        <taxon>Pseudomonadota</taxon>
        <taxon>Gammaproteobacteria</taxon>
        <taxon>Alteromonadales</taxon>
        <taxon>Alteromonadaceae</taxon>
        <taxon>Saliniradius</taxon>
    </lineage>
</organism>
<evidence type="ECO:0008006" key="3">
    <source>
        <dbReference type="Google" id="ProtNLM"/>
    </source>
</evidence>
<evidence type="ECO:0000313" key="2">
    <source>
        <dbReference type="Proteomes" id="UP000245728"/>
    </source>
</evidence>
<dbReference type="Proteomes" id="UP000245728">
    <property type="component" value="Chromosome"/>
</dbReference>
<gene>
    <name evidence="1" type="ORF">HMF8227_01460</name>
</gene>
<name>A0A2S2E2R3_9ALTE</name>
<dbReference type="InterPro" id="IPR009045">
    <property type="entry name" value="Zn_M74/Hedgehog-like"/>
</dbReference>
<sequence>MKPWHFAILAIGVIIVSKILSKPKLKHFAPSEFGAWYPLMNSELLQKLDALREELGSPIHVSPVNGALGRHGGSGDHSQHNVDMWGEVRAIDVFPTLNGEYITTAQQRQTVYDAARKVGFTGIGLYTDTQPGNMLHVDVRTDKTESQPALWSRVGGDYMGIGEVLA</sequence>
<evidence type="ECO:0000313" key="1">
    <source>
        <dbReference type="EMBL" id="AWL11935.1"/>
    </source>
</evidence>
<reference evidence="1 2" key="1">
    <citation type="submission" date="2018-05" db="EMBL/GenBank/DDBJ databases">
        <title>Salinimonas sp. HMF8227 Genome sequencing and assembly.</title>
        <authorList>
            <person name="Kang H."/>
            <person name="Kang J."/>
            <person name="Cha I."/>
            <person name="Kim H."/>
            <person name="Joh K."/>
        </authorList>
    </citation>
    <scope>NUCLEOTIDE SEQUENCE [LARGE SCALE GENOMIC DNA]</scope>
    <source>
        <strain evidence="1 2">HMF8227</strain>
    </source>
</reference>
<accession>A0A2S2E2R3</accession>
<dbReference type="AlphaFoldDB" id="A0A2S2E2R3"/>
<dbReference type="EMBL" id="CP029347">
    <property type="protein sequence ID" value="AWL11935.1"/>
    <property type="molecule type" value="Genomic_DNA"/>
</dbReference>
<proteinExistence type="predicted"/>